<organism evidence="6 7">
    <name type="scientific">Brotaphodocola catenula</name>
    <dbReference type="NCBI Taxonomy" id="2885361"/>
    <lineage>
        <taxon>Bacteria</taxon>
        <taxon>Bacillati</taxon>
        <taxon>Bacillota</taxon>
        <taxon>Clostridia</taxon>
        <taxon>Lachnospirales</taxon>
        <taxon>Lachnospiraceae</taxon>
        <taxon>Brotaphodocola</taxon>
    </lineage>
</organism>
<evidence type="ECO:0000256" key="1">
    <source>
        <dbReference type="ARBA" id="ARBA00006930"/>
    </source>
</evidence>
<feature type="compositionally biased region" description="Basic and acidic residues" evidence="5">
    <location>
        <begin position="615"/>
        <end position="636"/>
    </location>
</feature>
<dbReference type="Proteomes" id="UP001198962">
    <property type="component" value="Unassembled WGS sequence"/>
</dbReference>
<comment type="caution">
    <text evidence="6">The sequence shown here is derived from an EMBL/GenBank/DDBJ whole genome shotgun (WGS) entry which is preliminary data.</text>
</comment>
<evidence type="ECO:0000313" key="7">
    <source>
        <dbReference type="Proteomes" id="UP001198962"/>
    </source>
</evidence>
<dbReference type="AlphaFoldDB" id="A0AAE3ATM4"/>
<dbReference type="SUPFAM" id="SSF52540">
    <property type="entry name" value="P-loop containing nucleoside triphosphate hydrolases"/>
    <property type="match status" value="2"/>
</dbReference>
<feature type="coiled-coil region" evidence="4">
    <location>
        <begin position="495"/>
        <end position="525"/>
    </location>
</feature>
<evidence type="ECO:0000313" key="6">
    <source>
        <dbReference type="EMBL" id="MCC2165548.1"/>
    </source>
</evidence>
<sequence>MRPEYLIISAFGPYAGRTELDFTKFGRGSLYLICGDTGAGKTTIFDAITFALYGEASGQVRDAGMFRSKYAEATADTFVELVFFCQGSTYTVRRNPEYLRPKTRGEGMTVQKADAVLAFPDQRQPITKAREVTKAVTELVGLDYRQFTQIAMIAQGDFQKLLLAGTAQRSEIFRQIFHTGPYQDLQNRLKTSAKECWKTYDETRRSIVQYLDGVRIWEAEIESGSREKTDRQNMIAEWGAIQSAQFQGCTVRGIELLTEFCAVDAERLKELQARLRECREHLQREQNRQDRIEECQRLRAELEQDEARMASAFEARNQAEREYEICRAAAERGKSLDQEILLLKEEENRRNRQRLRKARLANLQGMIQNEERDGKRFQEELARYTELLKQESSSEQIRAKHSERIRQQAEGRQLLQNGAHLRVLETEIEKQQASYQMLAKERAQAEQGYLILEQRFLDAQAGVLARHLSPGVPCPVCGSLEHPHPAVLAEDVPDKEELEREKAQLEKIRQNAQSASAKSAQLMKQREKETTEFIETTGIFLGELGTQTETETCDLNEWLERIRISLETLEAQEKEYQRWEAQIQECEKKSLEIRRKIQEAEIALAGLRAEQRELIRQDEEESSSRDNQKKSDKTETDSWESEDLNALIQRKREEKRTLETALKQAEETRRRAGETFARLEESLRLHKERLFKLQEELEEEFDRTNEANKTNKSKETNETNKIIKINEIKGEFETLLFSLREQIGRLREEEGEWNQCVQDQYAILKNNEGLLTRVRLRQKELESAEQKYTWIRALSETANGTLAGKEKIELETYVQMAYFDRILRRANLRLMTMSSGQYELKRRSISENRKEKSGLELDVIDHYNGSRRSVRTLSGGETFQASLSLALGLSDEIQARAGGIRLDAMFVDEGFGSLDEDALSQAVRALENLTEGERLVGIISHVAELKDRIENKIIVTKTRQAGKTGSRAKVVC</sequence>
<accession>A0AAE3ATM4</accession>
<gene>
    <name evidence="6" type="ORF">LKD32_11815</name>
</gene>
<keyword evidence="7" id="KW-1185">Reference proteome</keyword>
<dbReference type="RefSeq" id="WP_308451828.1">
    <property type="nucleotide sequence ID" value="NZ_JAJEPU010000040.1"/>
</dbReference>
<dbReference type="PANTHER" id="PTHR32114">
    <property type="entry name" value="ABC TRANSPORTER ABCH.3"/>
    <property type="match status" value="1"/>
</dbReference>
<evidence type="ECO:0000256" key="4">
    <source>
        <dbReference type="SAM" id="Coils"/>
    </source>
</evidence>
<dbReference type="PANTHER" id="PTHR32114:SF2">
    <property type="entry name" value="ABC TRANSPORTER ABCH.3"/>
    <property type="match status" value="1"/>
</dbReference>
<dbReference type="InterPro" id="IPR027417">
    <property type="entry name" value="P-loop_NTPase"/>
</dbReference>
<feature type="coiled-coil region" evidence="4">
    <location>
        <begin position="421"/>
        <end position="448"/>
    </location>
</feature>
<dbReference type="Gene3D" id="3.40.50.300">
    <property type="entry name" value="P-loop containing nucleotide triphosphate hydrolases"/>
    <property type="match status" value="2"/>
</dbReference>
<evidence type="ECO:0000256" key="3">
    <source>
        <dbReference type="ARBA" id="ARBA00013368"/>
    </source>
</evidence>
<reference evidence="6" key="1">
    <citation type="submission" date="2021-10" db="EMBL/GenBank/DDBJ databases">
        <title>Anaerobic single-cell dispensing facilitates the cultivation of human gut bacteria.</title>
        <authorList>
            <person name="Afrizal A."/>
        </authorList>
    </citation>
    <scope>NUCLEOTIDE SEQUENCE</scope>
    <source>
        <strain evidence="6">CLA-AA-H274</strain>
    </source>
</reference>
<comment type="subunit">
    <text evidence="2">Heterodimer of SbcC and SbcD.</text>
</comment>
<proteinExistence type="inferred from homology"/>
<keyword evidence="4" id="KW-0175">Coiled coil</keyword>
<dbReference type="GO" id="GO:0016887">
    <property type="term" value="F:ATP hydrolysis activity"/>
    <property type="evidence" value="ECO:0007669"/>
    <property type="project" value="InterPro"/>
</dbReference>
<evidence type="ECO:0000256" key="5">
    <source>
        <dbReference type="SAM" id="MobiDB-lite"/>
    </source>
</evidence>
<feature type="coiled-coil region" evidence="4">
    <location>
        <begin position="265"/>
        <end position="387"/>
    </location>
</feature>
<feature type="region of interest" description="Disordered" evidence="5">
    <location>
        <begin position="615"/>
        <end position="644"/>
    </location>
</feature>
<dbReference type="Pfam" id="PF13558">
    <property type="entry name" value="SbcC_Walker_B"/>
    <property type="match status" value="1"/>
</dbReference>
<dbReference type="GO" id="GO:0006302">
    <property type="term" value="P:double-strand break repair"/>
    <property type="evidence" value="ECO:0007669"/>
    <property type="project" value="InterPro"/>
</dbReference>
<dbReference type="EMBL" id="JAJEPU010000040">
    <property type="protein sequence ID" value="MCC2165548.1"/>
    <property type="molecule type" value="Genomic_DNA"/>
</dbReference>
<name>A0AAE3ATM4_9FIRM</name>
<protein>
    <recommendedName>
        <fullName evidence="3">Nuclease SbcCD subunit C</fullName>
    </recommendedName>
</protein>
<evidence type="ECO:0000256" key="2">
    <source>
        <dbReference type="ARBA" id="ARBA00011322"/>
    </source>
</evidence>
<comment type="similarity">
    <text evidence="1">Belongs to the SMC family. SbcC subfamily.</text>
</comment>